<keyword evidence="4" id="KW-1185">Reference proteome</keyword>
<keyword evidence="2" id="KW-0472">Membrane</keyword>
<organism evidence="3 4">
    <name type="scientific">Rhizoclosmatium globosum</name>
    <dbReference type="NCBI Taxonomy" id="329046"/>
    <lineage>
        <taxon>Eukaryota</taxon>
        <taxon>Fungi</taxon>
        <taxon>Fungi incertae sedis</taxon>
        <taxon>Chytridiomycota</taxon>
        <taxon>Chytridiomycota incertae sedis</taxon>
        <taxon>Chytridiomycetes</taxon>
        <taxon>Chytridiales</taxon>
        <taxon>Chytriomycetaceae</taxon>
        <taxon>Rhizoclosmatium</taxon>
    </lineage>
</organism>
<feature type="transmembrane region" description="Helical" evidence="2">
    <location>
        <begin position="161"/>
        <end position="179"/>
    </location>
</feature>
<name>A0A1Y2BSU5_9FUNG</name>
<feature type="region of interest" description="Disordered" evidence="1">
    <location>
        <begin position="15"/>
        <end position="65"/>
    </location>
</feature>
<comment type="caution">
    <text evidence="3">The sequence shown here is derived from an EMBL/GenBank/DDBJ whole genome shotgun (WGS) entry which is preliminary data.</text>
</comment>
<evidence type="ECO:0000313" key="4">
    <source>
        <dbReference type="Proteomes" id="UP000193642"/>
    </source>
</evidence>
<sequence>MTSSIVLSPMAGQFISSPQVSTPRSADPTSLPSATSYDDEMTGSSTDLLREPRSRTSAESHTIEVPQYTEVDENGAFTLRLLGSVDFVAANSPKYFDTTRPDYLETKISNAAYYLRADTLNTTLVKTLSKQNKMIICTNLCWFLIVVCLIVDLTVSMPRAAQISIFFVGVLIFGLRYVLAIYTPTLRKECEIALDSWRQEDELQNVNLVYKLTGSGITFYEKVLDVETVEDLPAYVK</sequence>
<feature type="compositionally biased region" description="Polar residues" evidence="1">
    <location>
        <begin position="15"/>
        <end position="47"/>
    </location>
</feature>
<accession>A0A1Y2BSU5</accession>
<protein>
    <submittedName>
        <fullName evidence="3">Uncharacterized protein</fullName>
    </submittedName>
</protein>
<proteinExistence type="predicted"/>
<feature type="compositionally biased region" description="Basic and acidic residues" evidence="1">
    <location>
        <begin position="48"/>
        <end position="62"/>
    </location>
</feature>
<keyword evidence="2" id="KW-0812">Transmembrane</keyword>
<reference evidence="3 4" key="1">
    <citation type="submission" date="2016-07" db="EMBL/GenBank/DDBJ databases">
        <title>Pervasive Adenine N6-methylation of Active Genes in Fungi.</title>
        <authorList>
            <consortium name="DOE Joint Genome Institute"/>
            <person name="Mondo S.J."/>
            <person name="Dannebaum R.O."/>
            <person name="Kuo R.C."/>
            <person name="Labutti K."/>
            <person name="Haridas S."/>
            <person name="Kuo A."/>
            <person name="Salamov A."/>
            <person name="Ahrendt S.R."/>
            <person name="Lipzen A."/>
            <person name="Sullivan W."/>
            <person name="Andreopoulos W.B."/>
            <person name="Clum A."/>
            <person name="Lindquist E."/>
            <person name="Daum C."/>
            <person name="Ramamoorthy G.K."/>
            <person name="Gryganskyi A."/>
            <person name="Culley D."/>
            <person name="Magnuson J.K."/>
            <person name="James T.Y."/>
            <person name="O'Malley M.A."/>
            <person name="Stajich J.E."/>
            <person name="Spatafora J.W."/>
            <person name="Visel A."/>
            <person name="Grigoriev I.V."/>
        </authorList>
    </citation>
    <scope>NUCLEOTIDE SEQUENCE [LARGE SCALE GENOMIC DNA]</scope>
    <source>
        <strain evidence="3 4">JEL800</strain>
    </source>
</reference>
<dbReference type="Proteomes" id="UP000193642">
    <property type="component" value="Unassembled WGS sequence"/>
</dbReference>
<feature type="transmembrane region" description="Helical" evidence="2">
    <location>
        <begin position="134"/>
        <end position="155"/>
    </location>
</feature>
<dbReference type="EMBL" id="MCGO01000048">
    <property type="protein sequence ID" value="ORY37816.1"/>
    <property type="molecule type" value="Genomic_DNA"/>
</dbReference>
<gene>
    <name evidence="3" type="ORF">BCR33DRAFT_854568</name>
</gene>
<evidence type="ECO:0000256" key="1">
    <source>
        <dbReference type="SAM" id="MobiDB-lite"/>
    </source>
</evidence>
<keyword evidence="2" id="KW-1133">Transmembrane helix</keyword>
<dbReference type="AlphaFoldDB" id="A0A1Y2BSU5"/>
<evidence type="ECO:0000313" key="3">
    <source>
        <dbReference type="EMBL" id="ORY37816.1"/>
    </source>
</evidence>
<evidence type="ECO:0000256" key="2">
    <source>
        <dbReference type="SAM" id="Phobius"/>
    </source>
</evidence>